<evidence type="ECO:0000313" key="4">
    <source>
        <dbReference type="EMBL" id="KKR32522.1"/>
    </source>
</evidence>
<evidence type="ECO:0000259" key="3">
    <source>
        <dbReference type="SMART" id="SM00559"/>
    </source>
</evidence>
<dbReference type="GO" id="GO:0003690">
    <property type="term" value="F:double-stranded DNA binding"/>
    <property type="evidence" value="ECO:0007669"/>
    <property type="project" value="UniProtKB-UniRule"/>
</dbReference>
<dbReference type="NCBIfam" id="TIGR02772">
    <property type="entry name" value="Ku_bact"/>
    <property type="match status" value="1"/>
</dbReference>
<dbReference type="GO" id="GO:0006310">
    <property type="term" value="P:DNA recombination"/>
    <property type="evidence" value="ECO:0007669"/>
    <property type="project" value="UniProtKB-KW"/>
</dbReference>
<organism evidence="4 5">
    <name type="scientific">Candidatus Falkowbacteria bacterium GW2011_GWF2_39_8</name>
    <dbReference type="NCBI Taxonomy" id="1618642"/>
    <lineage>
        <taxon>Bacteria</taxon>
        <taxon>Candidatus Falkowiibacteriota</taxon>
    </lineage>
</organism>
<protein>
    <recommendedName>
        <fullName evidence="2">Non-homologous end joining protein Ku</fullName>
    </recommendedName>
</protein>
<evidence type="ECO:0000313" key="5">
    <source>
        <dbReference type="Proteomes" id="UP000034137"/>
    </source>
</evidence>
<keyword evidence="2" id="KW-0227">DNA damage</keyword>
<reference evidence="4 5" key="1">
    <citation type="journal article" date="2015" name="Nature">
        <title>rRNA introns, odd ribosomes, and small enigmatic genomes across a large radiation of phyla.</title>
        <authorList>
            <person name="Brown C.T."/>
            <person name="Hug L.A."/>
            <person name="Thomas B.C."/>
            <person name="Sharon I."/>
            <person name="Castelle C.J."/>
            <person name="Singh A."/>
            <person name="Wilkins M.J."/>
            <person name="Williams K.H."/>
            <person name="Banfield J.F."/>
        </authorList>
    </citation>
    <scope>NUCLEOTIDE SEQUENCE [LARGE SCALE GENOMIC DNA]</scope>
</reference>
<comment type="subunit">
    <text evidence="2">Homodimer. Interacts with LigD.</text>
</comment>
<keyword evidence="1 2" id="KW-0238">DNA-binding</keyword>
<accession>A0A0G0T3V8</accession>
<dbReference type="PIRSF" id="PIRSF006493">
    <property type="entry name" value="Prok_Ku"/>
    <property type="match status" value="1"/>
</dbReference>
<keyword evidence="2" id="KW-0233">DNA recombination</keyword>
<dbReference type="InterPro" id="IPR006164">
    <property type="entry name" value="DNA_bd_Ku70/Ku80"/>
</dbReference>
<dbReference type="AlphaFoldDB" id="A0A0G0T3V8"/>
<evidence type="ECO:0000256" key="1">
    <source>
        <dbReference type="ARBA" id="ARBA00023125"/>
    </source>
</evidence>
<comment type="function">
    <text evidence="2">With LigD forms a non-homologous end joining (NHEJ) DNA repair enzyme, which repairs dsDNA breaks with reduced fidelity. Binds linear dsDNA with 5'- and 3'- overhangs but not closed circular dsDNA nor ssDNA. Recruits and stimulates the ligase activity of LigD.</text>
</comment>
<comment type="caution">
    <text evidence="4">The sequence shown here is derived from an EMBL/GenBank/DDBJ whole genome shotgun (WGS) entry which is preliminary data.</text>
</comment>
<sequence>MRPIWSGIIGFGLINIPIKIYSASEERKFSFDYLRKKDLCPIKYLKICKTDGQEVPYKDIVRGYEFEKGQYVVIEDEDFKKINLKRSQMIEIVGFIKQEEIDYKLFEKPYYIEPEKNTSKAYAILREALRKSKKAGIAKFVMHTREYLVVIAADKEALILNQLRFPEQLRRTDELFLPRKNEFTAKELEIAIQLINQLTIPFQPEKYKDTYNEQLQIIIDHKLKGKVFRIEKEEMPVPTAIPDIMAKLKESLEYAQKRK</sequence>
<dbReference type="InterPro" id="IPR016194">
    <property type="entry name" value="SPOC-like_C_dom_sf"/>
</dbReference>
<dbReference type="GO" id="GO:0006303">
    <property type="term" value="P:double-strand break repair via nonhomologous end joining"/>
    <property type="evidence" value="ECO:0007669"/>
    <property type="project" value="UniProtKB-UniRule"/>
</dbReference>
<dbReference type="Pfam" id="PF02735">
    <property type="entry name" value="Ku"/>
    <property type="match status" value="1"/>
</dbReference>
<dbReference type="CDD" id="cd00789">
    <property type="entry name" value="KU_like"/>
    <property type="match status" value="1"/>
</dbReference>
<name>A0A0G0T3V8_9BACT</name>
<dbReference type="PANTHER" id="PTHR41251:SF1">
    <property type="entry name" value="NON-HOMOLOGOUS END JOINING PROTEIN KU"/>
    <property type="match status" value="1"/>
</dbReference>
<proteinExistence type="inferred from homology"/>
<dbReference type="HAMAP" id="MF_01875">
    <property type="entry name" value="Prokaryotic_Ku"/>
    <property type="match status" value="1"/>
</dbReference>
<dbReference type="Proteomes" id="UP000034137">
    <property type="component" value="Unassembled WGS sequence"/>
</dbReference>
<evidence type="ECO:0000256" key="2">
    <source>
        <dbReference type="HAMAP-Rule" id="MF_01875"/>
    </source>
</evidence>
<dbReference type="SUPFAM" id="SSF100939">
    <property type="entry name" value="SPOC domain-like"/>
    <property type="match status" value="1"/>
</dbReference>
<dbReference type="EMBL" id="LBXO01000031">
    <property type="protein sequence ID" value="KKR32522.1"/>
    <property type="molecule type" value="Genomic_DNA"/>
</dbReference>
<dbReference type="Gene3D" id="2.40.290.10">
    <property type="match status" value="1"/>
</dbReference>
<dbReference type="PANTHER" id="PTHR41251">
    <property type="entry name" value="NON-HOMOLOGOUS END JOINING PROTEIN KU"/>
    <property type="match status" value="1"/>
</dbReference>
<dbReference type="SMART" id="SM00559">
    <property type="entry name" value="Ku78"/>
    <property type="match status" value="1"/>
</dbReference>
<feature type="domain" description="Ku" evidence="3">
    <location>
        <begin position="52"/>
        <end position="182"/>
    </location>
</feature>
<dbReference type="InterPro" id="IPR009187">
    <property type="entry name" value="Prok_Ku"/>
</dbReference>
<keyword evidence="2" id="KW-0234">DNA repair</keyword>
<comment type="similarity">
    <text evidence="2">Belongs to the prokaryotic Ku family.</text>
</comment>
<gene>
    <name evidence="2" type="primary">ku</name>
    <name evidence="4" type="ORF">UT64_C0031G0007</name>
</gene>